<evidence type="ECO:0000256" key="3">
    <source>
        <dbReference type="ARBA" id="ARBA00004906"/>
    </source>
</evidence>
<evidence type="ECO:0000313" key="19">
    <source>
        <dbReference type="EMBL" id="CCH42511.1"/>
    </source>
</evidence>
<evidence type="ECO:0000256" key="7">
    <source>
        <dbReference type="ARBA" id="ARBA00022692"/>
    </source>
</evidence>
<feature type="transmembrane region" description="Helical" evidence="17">
    <location>
        <begin position="177"/>
        <end position="200"/>
    </location>
</feature>
<evidence type="ECO:0000256" key="2">
    <source>
        <dbReference type="ARBA" id="ARBA00004477"/>
    </source>
</evidence>
<comment type="pathway">
    <text evidence="3">Protein modification; protein ubiquitination.</text>
</comment>
<evidence type="ECO:0000256" key="14">
    <source>
        <dbReference type="ARBA" id="ARBA00023136"/>
    </source>
</evidence>
<feature type="transmembrane region" description="Helical" evidence="17">
    <location>
        <begin position="104"/>
        <end position="125"/>
    </location>
</feature>
<accession>K0KHM0</accession>
<dbReference type="Proteomes" id="UP000009328">
    <property type="component" value="Unassembled WGS sequence"/>
</dbReference>
<keyword evidence="6" id="KW-0808">Transferase</keyword>
<evidence type="ECO:0000256" key="9">
    <source>
        <dbReference type="ARBA" id="ARBA00022771"/>
    </source>
</evidence>
<evidence type="ECO:0000256" key="16">
    <source>
        <dbReference type="SAM" id="MobiDB-lite"/>
    </source>
</evidence>
<dbReference type="InterPro" id="IPR001841">
    <property type="entry name" value="Znf_RING"/>
</dbReference>
<evidence type="ECO:0000313" key="20">
    <source>
        <dbReference type="Proteomes" id="UP000009328"/>
    </source>
</evidence>
<dbReference type="CDD" id="cd16479">
    <property type="entry name" value="RING-H2_synoviolin"/>
    <property type="match status" value="1"/>
</dbReference>
<evidence type="ECO:0000256" key="10">
    <source>
        <dbReference type="ARBA" id="ARBA00022786"/>
    </source>
</evidence>
<dbReference type="SUPFAM" id="SSF57850">
    <property type="entry name" value="RING/U-box"/>
    <property type="match status" value="1"/>
</dbReference>
<keyword evidence="20" id="KW-1185">Reference proteome</keyword>
<evidence type="ECO:0000256" key="12">
    <source>
        <dbReference type="ARBA" id="ARBA00022833"/>
    </source>
</evidence>
<dbReference type="InParanoid" id="K0KHM0"/>
<dbReference type="PANTHER" id="PTHR22763:SF184">
    <property type="entry name" value="E3 UBIQUITIN-PROTEIN LIGASE SYNOVIOLIN"/>
    <property type="match status" value="1"/>
</dbReference>
<gene>
    <name evidence="19" type="ORF">BN7_2055</name>
</gene>
<comment type="similarity">
    <text evidence="4">Belongs to the HRD1 family.</text>
</comment>
<dbReference type="EMBL" id="CAIF01000047">
    <property type="protein sequence ID" value="CCH42511.1"/>
    <property type="molecule type" value="Genomic_DNA"/>
</dbReference>
<evidence type="ECO:0000256" key="6">
    <source>
        <dbReference type="ARBA" id="ARBA00022679"/>
    </source>
</evidence>
<evidence type="ECO:0000256" key="17">
    <source>
        <dbReference type="SAM" id="Phobius"/>
    </source>
</evidence>
<comment type="subcellular location">
    <subcellularLocation>
        <location evidence="2">Endoplasmic reticulum membrane</location>
        <topology evidence="2">Multi-pass membrane protein</topology>
    </subcellularLocation>
</comment>
<dbReference type="Gene3D" id="3.30.40.10">
    <property type="entry name" value="Zinc/RING finger domain, C3HC4 (zinc finger)"/>
    <property type="match status" value="1"/>
</dbReference>
<name>K0KHM0_WICCF</name>
<feature type="region of interest" description="Disordered" evidence="16">
    <location>
        <begin position="357"/>
        <end position="443"/>
    </location>
</feature>
<comment type="catalytic activity">
    <reaction evidence="1">
        <text>S-ubiquitinyl-[E2 ubiquitin-conjugating enzyme]-L-cysteine + [acceptor protein]-L-lysine = [E2 ubiquitin-conjugating enzyme]-L-cysteine + N(6)-ubiquitinyl-[acceptor protein]-L-lysine.</text>
        <dbReference type="EC" id="2.3.2.27"/>
    </reaction>
</comment>
<dbReference type="GO" id="GO:0043161">
    <property type="term" value="P:proteasome-mediated ubiquitin-dependent protein catabolic process"/>
    <property type="evidence" value="ECO:0007669"/>
    <property type="project" value="TreeGrafter"/>
</dbReference>
<dbReference type="GO" id="GO:0008270">
    <property type="term" value="F:zinc ion binding"/>
    <property type="evidence" value="ECO:0007669"/>
    <property type="project" value="UniProtKB-KW"/>
</dbReference>
<feature type="compositionally biased region" description="Low complexity" evidence="16">
    <location>
        <begin position="357"/>
        <end position="400"/>
    </location>
</feature>
<dbReference type="PROSITE" id="PS50089">
    <property type="entry name" value="ZF_RING_2"/>
    <property type="match status" value="1"/>
</dbReference>
<feature type="region of interest" description="Disordered" evidence="16">
    <location>
        <begin position="533"/>
        <end position="558"/>
    </location>
</feature>
<dbReference type="STRING" id="1206466.K0KHM0"/>
<evidence type="ECO:0000256" key="15">
    <source>
        <dbReference type="PROSITE-ProRule" id="PRU00175"/>
    </source>
</evidence>
<dbReference type="EC" id="2.3.2.27" evidence="5"/>
<dbReference type="GO" id="GO:0036503">
    <property type="term" value="P:ERAD pathway"/>
    <property type="evidence" value="ECO:0007669"/>
    <property type="project" value="TreeGrafter"/>
</dbReference>
<feature type="transmembrane region" description="Helical" evidence="17">
    <location>
        <begin position="10"/>
        <end position="28"/>
    </location>
</feature>
<dbReference type="InterPro" id="IPR058051">
    <property type="entry name" value="Znf_RING_synoviolin"/>
</dbReference>
<dbReference type="HOGENOM" id="CLU_497911_0_0_1"/>
<keyword evidence="10" id="KW-0833">Ubl conjugation pathway</keyword>
<dbReference type="Pfam" id="PF25563">
    <property type="entry name" value="TPR_SYVN1_N"/>
    <property type="match status" value="1"/>
</dbReference>
<keyword evidence="14 17" id="KW-0472">Membrane</keyword>
<dbReference type="InterPro" id="IPR050731">
    <property type="entry name" value="HRD1_E3_ubiq-ligases"/>
</dbReference>
<evidence type="ECO:0000256" key="13">
    <source>
        <dbReference type="ARBA" id="ARBA00022989"/>
    </source>
</evidence>
<dbReference type="SMART" id="SM00184">
    <property type="entry name" value="RING"/>
    <property type="match status" value="1"/>
</dbReference>
<dbReference type="InterPro" id="IPR013083">
    <property type="entry name" value="Znf_RING/FYVE/PHD"/>
</dbReference>
<organism evidence="19 20">
    <name type="scientific">Wickerhamomyces ciferrii (strain ATCC 14091 / BCRC 22168 / CBS 111 / JCM 3599 / NBRC 0793 / NRRL Y-1031 F-60-10)</name>
    <name type="common">Yeast</name>
    <name type="synonym">Pichia ciferrii</name>
    <dbReference type="NCBI Taxonomy" id="1206466"/>
    <lineage>
        <taxon>Eukaryota</taxon>
        <taxon>Fungi</taxon>
        <taxon>Dikarya</taxon>
        <taxon>Ascomycota</taxon>
        <taxon>Saccharomycotina</taxon>
        <taxon>Saccharomycetes</taxon>
        <taxon>Phaffomycetales</taxon>
        <taxon>Wickerhamomycetaceae</taxon>
        <taxon>Wickerhamomyces</taxon>
    </lineage>
</organism>
<keyword evidence="13 17" id="KW-1133">Transmembrane helix</keyword>
<evidence type="ECO:0000256" key="4">
    <source>
        <dbReference type="ARBA" id="ARBA00010089"/>
    </source>
</evidence>
<protein>
    <recommendedName>
        <fullName evidence="5">RING-type E3 ubiquitin transferase</fullName>
        <ecNumber evidence="5">2.3.2.27</ecNumber>
    </recommendedName>
</protein>
<feature type="compositionally biased region" description="Polar residues" evidence="16">
    <location>
        <begin position="401"/>
        <end position="420"/>
    </location>
</feature>
<keyword evidence="8" id="KW-0479">Metal-binding</keyword>
<feature type="compositionally biased region" description="Polar residues" evidence="16">
    <location>
        <begin position="546"/>
        <end position="555"/>
    </location>
</feature>
<dbReference type="eggNOG" id="KOG0802">
    <property type="taxonomic scope" value="Eukaryota"/>
</dbReference>
<feature type="transmembrane region" description="Helical" evidence="17">
    <location>
        <begin position="48"/>
        <end position="66"/>
    </location>
</feature>
<evidence type="ECO:0000256" key="11">
    <source>
        <dbReference type="ARBA" id="ARBA00022824"/>
    </source>
</evidence>
<dbReference type="GO" id="GO:0005789">
    <property type="term" value="C:endoplasmic reticulum membrane"/>
    <property type="evidence" value="ECO:0007669"/>
    <property type="project" value="UniProtKB-SubCell"/>
</dbReference>
<comment type="caution">
    <text evidence="19">The sequence shown here is derived from an EMBL/GenBank/DDBJ whole genome shotgun (WGS) entry which is preliminary data.</text>
</comment>
<evidence type="ECO:0000256" key="5">
    <source>
        <dbReference type="ARBA" id="ARBA00012483"/>
    </source>
</evidence>
<feature type="domain" description="RING-type" evidence="18">
    <location>
        <begin position="303"/>
        <end position="351"/>
    </location>
</feature>
<keyword evidence="9 15" id="KW-0863">Zinc-finger</keyword>
<dbReference type="Pfam" id="PF13639">
    <property type="entry name" value="zf-RING_2"/>
    <property type="match status" value="1"/>
</dbReference>
<evidence type="ECO:0000256" key="8">
    <source>
        <dbReference type="ARBA" id="ARBA00022723"/>
    </source>
</evidence>
<dbReference type="FunCoup" id="K0KHM0">
    <property type="interactions" value="246"/>
</dbReference>
<sequence>MDQVSQRTQFIIYSVFSNILAAGVIWPVVQSSPTFYSASVKLSEGVSIIVLANWLVVMAAIIGKALQRVLFGELRLIEIDHIYERSRFTVLNSLIALTMFSNDFLLVSGILTLFSLFMKVFHWVLQDRFDYVFQHATIPSEILRTRNTFTLFLLLFVDYHLVYSCVEYSFGNNPDVYFAFGFEFTVLFLNLLLLGSKVLLNAYELVYLKNHPDEDVMEAKSLYVKVLEIIHSSLILIIHMFLLFTLLGPYRYPIYLFKDVFFNFLNLYRQIDSLIKYQRAAKELDLKLQDATAEDLSDDNNLCIICRDDMTVEGVRKGERTYPKKLNCGHIIHLGCLKGWFERSQACPMCRAPVFNSTNNNRNGNNSNTNNNNNVNNNQQNQTPVQPQPQGQLPTQTQLPGAQQQPVNHQTHNVSNNTTAPLPPPPFLNQHLAHGSGFFHRPTQTTNLLHRNDANDHTLRLKSNALTPPDWVLFKLSNASPNNDEYQIKLNGNTTAQLRRITNVNSPSRITSELNKKQSKQLEDPSMEAMKNIPGGISEDNENTRTRSSLNQSTELMDEIRRLQAEVKELGKEIDSIKQKPNSSSS</sequence>
<feature type="transmembrane region" description="Helical" evidence="17">
    <location>
        <begin position="229"/>
        <end position="248"/>
    </location>
</feature>
<dbReference type="GO" id="GO:0061630">
    <property type="term" value="F:ubiquitin protein ligase activity"/>
    <property type="evidence" value="ECO:0007669"/>
    <property type="project" value="UniProtKB-EC"/>
</dbReference>
<evidence type="ECO:0000256" key="1">
    <source>
        <dbReference type="ARBA" id="ARBA00000900"/>
    </source>
</evidence>
<dbReference type="PANTHER" id="PTHR22763">
    <property type="entry name" value="RING ZINC FINGER PROTEIN"/>
    <property type="match status" value="1"/>
</dbReference>
<dbReference type="InterPro" id="IPR057992">
    <property type="entry name" value="TPR_SYVN1_N"/>
</dbReference>
<keyword evidence="7 17" id="KW-0812">Transmembrane</keyword>
<keyword evidence="11" id="KW-0256">Endoplasmic reticulum</keyword>
<dbReference type="AlphaFoldDB" id="K0KHM0"/>
<keyword evidence="12" id="KW-0862">Zinc</keyword>
<proteinExistence type="inferred from homology"/>
<reference evidence="19 20" key="1">
    <citation type="journal article" date="2012" name="Eukaryot. Cell">
        <title>Draft genome sequence of Wickerhamomyces ciferrii NRRL Y-1031 F-60-10.</title>
        <authorList>
            <person name="Schneider J."/>
            <person name="Andrea H."/>
            <person name="Blom J."/>
            <person name="Jaenicke S."/>
            <person name="Ruckert C."/>
            <person name="Schorsch C."/>
            <person name="Szczepanowski R."/>
            <person name="Farwick M."/>
            <person name="Goesmann A."/>
            <person name="Puhler A."/>
            <person name="Schaffer S."/>
            <person name="Tauch A."/>
            <person name="Kohler T."/>
            <person name="Brinkrolf K."/>
        </authorList>
    </citation>
    <scope>NUCLEOTIDE SEQUENCE [LARGE SCALE GENOMIC DNA]</scope>
    <source>
        <strain evidence="20">ATCC 14091 / BCRC 22168 / CBS 111 / JCM 3599 / NBRC 0793 / NRRL Y-1031 F-60-10</strain>
    </source>
</reference>
<evidence type="ECO:0000259" key="18">
    <source>
        <dbReference type="PROSITE" id="PS50089"/>
    </source>
</evidence>